<dbReference type="Proteomes" id="UP000010824">
    <property type="component" value="Chromosome"/>
</dbReference>
<reference evidence="2 3" key="2">
    <citation type="journal article" date="2014" name="Genome Announc.">
        <title>Complete Genome Sequence of Methanoregula formicica SMSPT, a Mesophilic Hydrogenotrophic Methanogen Isolated from a Methanogenic Upflow Anaerobic Sludge Blanket Reactor.</title>
        <authorList>
            <person name="Yamamoto K."/>
            <person name="Tamaki H."/>
            <person name="Cadillo-Quiroz H."/>
            <person name="Imachi H."/>
            <person name="Kyrpides N."/>
            <person name="Woyke T."/>
            <person name="Goodwin L."/>
            <person name="Zinder S.H."/>
            <person name="Kamagata Y."/>
            <person name="Liu W.T."/>
        </authorList>
    </citation>
    <scope>NUCLEOTIDE SEQUENCE [LARGE SCALE GENOMIC DNA]</scope>
    <source>
        <strain evidence="3">DSM 22288 / NBRC 105244 / SMSP</strain>
    </source>
</reference>
<evidence type="ECO:0000313" key="2">
    <source>
        <dbReference type="EMBL" id="AGB02212.1"/>
    </source>
</evidence>
<feature type="domain" description="PepSY" evidence="1">
    <location>
        <begin position="188"/>
        <end position="264"/>
    </location>
</feature>
<dbReference type="eggNOG" id="arCOG12688">
    <property type="taxonomic scope" value="Archaea"/>
</dbReference>
<proteinExistence type="predicted"/>
<dbReference type="InParanoid" id="L0HBW2"/>
<dbReference type="Pfam" id="PF03413">
    <property type="entry name" value="PepSY"/>
    <property type="match status" value="1"/>
</dbReference>
<dbReference type="EMBL" id="CP003167">
    <property type="protein sequence ID" value="AGB02212.1"/>
    <property type="molecule type" value="Genomic_DNA"/>
</dbReference>
<evidence type="ECO:0000313" key="3">
    <source>
        <dbReference type="Proteomes" id="UP000010824"/>
    </source>
</evidence>
<dbReference type="RefSeq" id="WP_015285175.1">
    <property type="nucleotide sequence ID" value="NC_019943.1"/>
</dbReference>
<dbReference type="GeneID" id="14310479"/>
<dbReference type="HOGENOM" id="CLU_083801_0_0_2"/>
<dbReference type="InterPro" id="IPR025711">
    <property type="entry name" value="PepSY"/>
</dbReference>
<keyword evidence="3" id="KW-1185">Reference proteome</keyword>
<dbReference type="KEGG" id="mfo:Metfor_1166"/>
<evidence type="ECO:0000259" key="1">
    <source>
        <dbReference type="Pfam" id="PF03413"/>
    </source>
</evidence>
<name>L0HBW2_METFS</name>
<dbReference type="AlphaFoldDB" id="L0HBW2"/>
<sequence length="271" mass="29978" precursor="true">MKKLIYLILGIAAVVAITGGLLYVTGPGPVAEAKPVDPMESIRLFIGDSEAVVVFEERMVNVAGEPYDSYRVNDDRFIVDPDTGMVTGAQFVQVPKKIQGPLSLEQAKKSARIFAQLHYSNFNSRNMVLTESQALDHGDAATEYSYTWNEQDQNINTGNLVHVSLNTDGSVRSYHARDKTAPRLEPARISKGQAIDTATRYVIETTKVSNISSTETSALLTVMPGDNNRVVWIVQVVFRYMDLRFGFEDHRGGAVYIDAMTGEVMQFDSCL</sequence>
<protein>
    <submittedName>
        <fullName evidence="2">Peptidase propeptide domain-containing protein</fullName>
    </submittedName>
</protein>
<reference evidence="3" key="1">
    <citation type="submission" date="2011-12" db="EMBL/GenBank/DDBJ databases">
        <title>Complete sequence of Methanoregula formicicum SMSP.</title>
        <authorList>
            <person name="Lucas S."/>
            <person name="Han J."/>
            <person name="Lapidus A."/>
            <person name="Cheng J.-F."/>
            <person name="Goodwin L."/>
            <person name="Pitluck S."/>
            <person name="Peters L."/>
            <person name="Ovchinnikova G."/>
            <person name="Teshima H."/>
            <person name="Detter J.C."/>
            <person name="Han C."/>
            <person name="Tapia R."/>
            <person name="Land M."/>
            <person name="Hauser L."/>
            <person name="Kyrpides N."/>
            <person name="Ivanova N."/>
            <person name="Pagani I."/>
            <person name="Imachi H."/>
            <person name="Tamaki H."/>
            <person name="Sekiguchi Y."/>
            <person name="Kamagata Y."/>
            <person name="Cadillo-Quiroz H."/>
            <person name="Zinder S."/>
            <person name="Liu W.-T."/>
            <person name="Woyke T."/>
        </authorList>
    </citation>
    <scope>NUCLEOTIDE SEQUENCE [LARGE SCALE GENOMIC DNA]</scope>
    <source>
        <strain evidence="3">DSM 22288 / NBRC 105244 / SMSP</strain>
    </source>
</reference>
<accession>L0HBW2</accession>
<gene>
    <name evidence="2" type="ordered locus">Metfor_1166</name>
</gene>
<organism evidence="2 3">
    <name type="scientific">Methanoregula formicica (strain DSM 22288 / NBRC 105244 / SMSP)</name>
    <dbReference type="NCBI Taxonomy" id="593750"/>
    <lineage>
        <taxon>Archaea</taxon>
        <taxon>Methanobacteriati</taxon>
        <taxon>Methanobacteriota</taxon>
        <taxon>Stenosarchaea group</taxon>
        <taxon>Methanomicrobia</taxon>
        <taxon>Methanomicrobiales</taxon>
        <taxon>Methanoregulaceae</taxon>
        <taxon>Methanoregula</taxon>
    </lineage>
</organism>